<evidence type="ECO:0000313" key="1">
    <source>
        <dbReference type="EMBL" id="TWW08623.1"/>
    </source>
</evidence>
<dbReference type="SUPFAM" id="SSF53649">
    <property type="entry name" value="Alkaline phosphatase-like"/>
    <property type="match status" value="1"/>
</dbReference>
<sequence length="58" mass="6250">GTVEPVMLFDVQADPRETTNLASAEPERAAKMVSALSEWKRSVKRSLTGTDYPAAGGR</sequence>
<reference evidence="1 2" key="2">
    <citation type="submission" date="2019-08" db="EMBL/GenBank/DDBJ databases">
        <authorList>
            <person name="Henke P."/>
        </authorList>
    </citation>
    <scope>NUCLEOTIDE SEQUENCE [LARGE SCALE GENOMIC DNA]</scope>
    <source>
        <strain evidence="1">Phe10_nw2017</strain>
    </source>
</reference>
<dbReference type="Gene3D" id="3.30.1120.10">
    <property type="match status" value="1"/>
</dbReference>
<keyword evidence="2" id="KW-1185">Reference proteome</keyword>
<evidence type="ECO:0008006" key="3">
    <source>
        <dbReference type="Google" id="ProtNLM"/>
    </source>
</evidence>
<gene>
    <name evidence="1" type="ORF">E3A20_22470</name>
</gene>
<protein>
    <recommendedName>
        <fullName evidence="3">N-sulphoglucosamine sulphohydrolase C-terminal domain-containing protein</fullName>
    </recommendedName>
</protein>
<comment type="caution">
    <text evidence="1">The sequence shown here is derived from an EMBL/GenBank/DDBJ whole genome shotgun (WGS) entry which is preliminary data.</text>
</comment>
<organism evidence="1 2">
    <name type="scientific">Planctomyces bekefii</name>
    <dbReference type="NCBI Taxonomy" id="1653850"/>
    <lineage>
        <taxon>Bacteria</taxon>
        <taxon>Pseudomonadati</taxon>
        <taxon>Planctomycetota</taxon>
        <taxon>Planctomycetia</taxon>
        <taxon>Planctomycetales</taxon>
        <taxon>Planctomycetaceae</taxon>
        <taxon>Planctomyces</taxon>
    </lineage>
</organism>
<dbReference type="InterPro" id="IPR017850">
    <property type="entry name" value="Alkaline_phosphatase_core_sf"/>
</dbReference>
<name>A0A5C6M344_9PLAN</name>
<evidence type="ECO:0000313" key="2">
    <source>
        <dbReference type="Proteomes" id="UP000321083"/>
    </source>
</evidence>
<dbReference type="AlphaFoldDB" id="A0A5C6M344"/>
<feature type="non-terminal residue" evidence="1">
    <location>
        <position position="1"/>
    </location>
</feature>
<proteinExistence type="predicted"/>
<dbReference type="EMBL" id="SRHE01000577">
    <property type="protein sequence ID" value="TWW08623.1"/>
    <property type="molecule type" value="Genomic_DNA"/>
</dbReference>
<accession>A0A5C6M344</accession>
<reference evidence="1 2" key="1">
    <citation type="submission" date="2019-08" db="EMBL/GenBank/DDBJ databases">
        <title>100 year-old enigma solved: identification of Planctomyces bekefii, the type genus and species of the phylum Planctomycetes.</title>
        <authorList>
            <person name="Svetlana D.N."/>
            <person name="Overmann J."/>
        </authorList>
    </citation>
    <scope>NUCLEOTIDE SEQUENCE [LARGE SCALE GENOMIC DNA]</scope>
    <source>
        <strain evidence="1">Phe10_nw2017</strain>
    </source>
</reference>
<dbReference type="Proteomes" id="UP000321083">
    <property type="component" value="Unassembled WGS sequence"/>
</dbReference>